<evidence type="ECO:0000259" key="1">
    <source>
        <dbReference type="Pfam" id="PF19432"/>
    </source>
</evidence>
<dbReference type="PANTHER" id="PTHR36983">
    <property type="entry name" value="DNAJ HOMOLOG SUBFAMILY C MEMBER 13"/>
    <property type="match status" value="1"/>
</dbReference>
<evidence type="ECO:0000313" key="2">
    <source>
        <dbReference type="EMBL" id="ELP94463.1"/>
    </source>
</evidence>
<sequence length="413" mass="46135">MEVPKIPSGLQSVKYFSQTTEKRMFVKRVGWITNEDLQMCISSKFLALISNVNYELVEAWTWDSVTGIQPSLANNEEFILVINNSKHHFISNNRSHLLCLLLEYKYKTKSGDFVSFSVTKTKQNGKAKNITLQVRPYGLAEMPGKQGKPEKVILLTSVSRMVPTTDTQSIVFVKDSGDFVIYKFVERRKAASTILTRTKQIGLKMAVSAEISVDEIMKSSIVKKAENEDGGTLVEIRAKKQEGKEEILVCFTERYFVERDSHSYTATYTKPLNDIVHILRANDAMQVVITFADNSQRTYFSSQREAFISALFDCCIAAKADPVISDMPRFASLVVDGMTGSECGTLEANLIKNIGLFDATKVEGIDPTELFMVHVFLFNSNTPPSGPQFAEGNKSKYIGAAIEKVLTYGKPGE</sequence>
<organism evidence="2 3">
    <name type="scientific">Entamoeba invadens IP1</name>
    <dbReference type="NCBI Taxonomy" id="370355"/>
    <lineage>
        <taxon>Eukaryota</taxon>
        <taxon>Amoebozoa</taxon>
        <taxon>Evosea</taxon>
        <taxon>Archamoebae</taxon>
        <taxon>Mastigamoebida</taxon>
        <taxon>Entamoebidae</taxon>
        <taxon>Entamoeba</taxon>
    </lineage>
</organism>
<dbReference type="PANTHER" id="PTHR36983:SF2">
    <property type="entry name" value="DNAJ HOMOLOG SUBFAMILY C MEMBER 13"/>
    <property type="match status" value="1"/>
</dbReference>
<dbReference type="InterPro" id="IPR044978">
    <property type="entry name" value="GRV2/DNAJC13"/>
</dbReference>
<dbReference type="InterPro" id="IPR045802">
    <property type="entry name" value="GRV2/DNAJC13_N"/>
</dbReference>
<dbReference type="Proteomes" id="UP000014680">
    <property type="component" value="Unassembled WGS sequence"/>
</dbReference>
<dbReference type="AlphaFoldDB" id="A0A0A1UDE3"/>
<dbReference type="VEuPathDB" id="AmoebaDB:EIN_047660"/>
<dbReference type="GeneID" id="14893449"/>
<dbReference type="GO" id="GO:0007032">
    <property type="term" value="P:endosome organization"/>
    <property type="evidence" value="ECO:0007669"/>
    <property type="project" value="InterPro"/>
</dbReference>
<keyword evidence="3" id="KW-1185">Reference proteome</keyword>
<dbReference type="GO" id="GO:0006898">
    <property type="term" value="P:receptor-mediated endocytosis"/>
    <property type="evidence" value="ECO:0007669"/>
    <property type="project" value="TreeGrafter"/>
</dbReference>
<gene>
    <name evidence="2" type="ORF">EIN_047660</name>
</gene>
<dbReference type="GO" id="GO:0010008">
    <property type="term" value="C:endosome membrane"/>
    <property type="evidence" value="ECO:0007669"/>
    <property type="project" value="TreeGrafter"/>
</dbReference>
<name>A0A0A1UDE3_ENTIV</name>
<accession>A0A0A1UDE3</accession>
<feature type="non-terminal residue" evidence="2">
    <location>
        <position position="413"/>
    </location>
</feature>
<dbReference type="EMBL" id="KB206215">
    <property type="protein sequence ID" value="ELP94463.1"/>
    <property type="molecule type" value="Genomic_DNA"/>
</dbReference>
<proteinExistence type="predicted"/>
<evidence type="ECO:0000313" key="3">
    <source>
        <dbReference type="Proteomes" id="UP000014680"/>
    </source>
</evidence>
<feature type="domain" description="DnaJ homologue subfamily C GRV2/DNAJC13 N-terminal" evidence="1">
    <location>
        <begin position="38"/>
        <end position="406"/>
    </location>
</feature>
<dbReference type="GO" id="GO:2000641">
    <property type="term" value="P:regulation of early endosome to late endosome transport"/>
    <property type="evidence" value="ECO:0007669"/>
    <property type="project" value="InterPro"/>
</dbReference>
<reference evidence="2 3" key="1">
    <citation type="submission" date="2012-10" db="EMBL/GenBank/DDBJ databases">
        <authorList>
            <person name="Zafar N."/>
            <person name="Inman J."/>
            <person name="Hall N."/>
            <person name="Lorenzi H."/>
            <person name="Caler E."/>
        </authorList>
    </citation>
    <scope>NUCLEOTIDE SEQUENCE [LARGE SCALE GENOMIC DNA]</scope>
    <source>
        <strain evidence="2 3">IP1</strain>
    </source>
</reference>
<dbReference type="RefSeq" id="XP_004261234.1">
    <property type="nucleotide sequence ID" value="XM_004261186.1"/>
</dbReference>
<feature type="non-terminal residue" evidence="2">
    <location>
        <position position="1"/>
    </location>
</feature>
<dbReference type="Pfam" id="PF19432">
    <property type="entry name" value="RME-8_N"/>
    <property type="match status" value="1"/>
</dbReference>
<dbReference type="OMA" id="WITNEDL"/>
<dbReference type="KEGG" id="eiv:EIN_047660"/>
<protein>
    <recommendedName>
        <fullName evidence="1">DnaJ homologue subfamily C GRV2/DNAJC13 N-terminal domain-containing protein</fullName>
    </recommendedName>
</protein>